<dbReference type="EMBL" id="RJSF01000049">
    <property type="protein sequence ID" value="RNM11034.1"/>
    <property type="molecule type" value="Genomic_DNA"/>
</dbReference>
<protein>
    <submittedName>
        <fullName evidence="1">Uncharacterized protein</fullName>
    </submittedName>
</protein>
<evidence type="ECO:0000313" key="2">
    <source>
        <dbReference type="Proteomes" id="UP000279994"/>
    </source>
</evidence>
<organism evidence="1 2">
    <name type="scientific">Nocardioides pocheonensis</name>
    <dbReference type="NCBI Taxonomy" id="661485"/>
    <lineage>
        <taxon>Bacteria</taxon>
        <taxon>Bacillati</taxon>
        <taxon>Actinomycetota</taxon>
        <taxon>Actinomycetes</taxon>
        <taxon>Propionibacteriales</taxon>
        <taxon>Nocardioidaceae</taxon>
        <taxon>Nocardioides</taxon>
    </lineage>
</organism>
<dbReference type="Proteomes" id="UP000279994">
    <property type="component" value="Unassembled WGS sequence"/>
</dbReference>
<evidence type="ECO:0000313" key="1">
    <source>
        <dbReference type="EMBL" id="RNM11034.1"/>
    </source>
</evidence>
<name>A0A3N0GEY8_9ACTN</name>
<accession>A0A3N0GEY8</accession>
<keyword evidence="2" id="KW-1185">Reference proteome</keyword>
<dbReference type="AlphaFoldDB" id="A0A3N0GEY8"/>
<gene>
    <name evidence="1" type="ORF">EFL26_23000</name>
</gene>
<comment type="caution">
    <text evidence="1">The sequence shown here is derived from an EMBL/GenBank/DDBJ whole genome shotgun (WGS) entry which is preliminary data.</text>
</comment>
<sequence length="139" mass="14658">MLVAVLVALTAGCGDPEKAYCGALSADQKMFAEMQDDTSGLGLLRHRTELHDLASKAPDDLADEWQTFLGAIDAFAATLHDVGVKPEDFVDGQAPAGLSQDTRTRIAQAANELSSDDVVTAADGIEQQAKDVCKLQLGL</sequence>
<proteinExistence type="predicted"/>
<reference evidence="1 2" key="1">
    <citation type="submission" date="2018-11" db="EMBL/GenBank/DDBJ databases">
        <authorList>
            <person name="Li F."/>
        </authorList>
    </citation>
    <scope>NUCLEOTIDE SEQUENCE [LARGE SCALE GENOMIC DNA]</scope>
    <source>
        <strain evidence="1 2">Gsoil 818</strain>
    </source>
</reference>